<evidence type="ECO:0000313" key="4">
    <source>
        <dbReference type="EMBL" id="SVB64474.1"/>
    </source>
</evidence>
<dbReference type="InterPro" id="IPR036127">
    <property type="entry name" value="CcmE-like_sf"/>
</dbReference>
<evidence type="ECO:0000256" key="3">
    <source>
        <dbReference type="SAM" id="Phobius"/>
    </source>
</evidence>
<keyword evidence="3" id="KW-0812">Transmembrane</keyword>
<name>A0A382FQ39_9ZZZZ</name>
<evidence type="ECO:0008006" key="5">
    <source>
        <dbReference type="Google" id="ProtNLM"/>
    </source>
</evidence>
<evidence type="ECO:0000256" key="2">
    <source>
        <dbReference type="ARBA" id="ARBA00023136"/>
    </source>
</evidence>
<dbReference type="InterPro" id="IPR012340">
    <property type="entry name" value="NA-bd_OB-fold"/>
</dbReference>
<dbReference type="GO" id="GO:0017004">
    <property type="term" value="P:cytochrome complex assembly"/>
    <property type="evidence" value="ECO:0007669"/>
    <property type="project" value="InterPro"/>
</dbReference>
<protein>
    <recommendedName>
        <fullName evidence="5">Cytochrome c-type biogenesis protein CcmE</fullName>
    </recommendedName>
</protein>
<dbReference type="GO" id="GO:0005886">
    <property type="term" value="C:plasma membrane"/>
    <property type="evidence" value="ECO:0007669"/>
    <property type="project" value="InterPro"/>
</dbReference>
<accession>A0A382FQ39</accession>
<comment type="subcellular location">
    <subcellularLocation>
        <location evidence="1">Membrane</location>
    </subcellularLocation>
</comment>
<dbReference type="GO" id="GO:0017003">
    <property type="term" value="P:protein-heme linkage"/>
    <property type="evidence" value="ECO:0007669"/>
    <property type="project" value="InterPro"/>
</dbReference>
<reference evidence="4" key="1">
    <citation type="submission" date="2018-05" db="EMBL/GenBank/DDBJ databases">
        <authorList>
            <person name="Lanie J.A."/>
            <person name="Ng W.-L."/>
            <person name="Kazmierczak K.M."/>
            <person name="Andrzejewski T.M."/>
            <person name="Davidsen T.M."/>
            <person name="Wayne K.J."/>
            <person name="Tettelin H."/>
            <person name="Glass J.I."/>
            <person name="Rusch D."/>
            <person name="Podicherti R."/>
            <person name="Tsui H.-C.T."/>
            <person name="Winkler M.E."/>
        </authorList>
    </citation>
    <scope>NUCLEOTIDE SEQUENCE</scope>
</reference>
<dbReference type="EMBL" id="UINC01050926">
    <property type="protein sequence ID" value="SVB64474.1"/>
    <property type="molecule type" value="Genomic_DNA"/>
</dbReference>
<sequence length="150" mass="16762">MRKKLIIGSVVAALGVIALMVLGVRQSSARHMTLDDLLLQSAEQISGRRIQLAGCTVVPGTIEWDEYRHRPVFQITDGERLLEVRYTGNAVLPDTFQDRAQLVMEGRFVPERDRFEAEVVMAKCPSKYEGQNYDDYRTAQGAEANMATGS</sequence>
<keyword evidence="3" id="KW-1133">Transmembrane helix</keyword>
<dbReference type="GO" id="GO:0020037">
    <property type="term" value="F:heme binding"/>
    <property type="evidence" value="ECO:0007669"/>
    <property type="project" value="InterPro"/>
</dbReference>
<proteinExistence type="predicted"/>
<feature type="transmembrane region" description="Helical" evidence="3">
    <location>
        <begin position="6"/>
        <end position="24"/>
    </location>
</feature>
<organism evidence="4">
    <name type="scientific">marine metagenome</name>
    <dbReference type="NCBI Taxonomy" id="408172"/>
    <lineage>
        <taxon>unclassified sequences</taxon>
        <taxon>metagenomes</taxon>
        <taxon>ecological metagenomes</taxon>
    </lineage>
</organism>
<dbReference type="AlphaFoldDB" id="A0A382FQ39"/>
<dbReference type="Pfam" id="PF03100">
    <property type="entry name" value="CcmE"/>
    <property type="match status" value="1"/>
</dbReference>
<gene>
    <name evidence="4" type="ORF">METZ01_LOCUS217328</name>
</gene>
<keyword evidence="2 3" id="KW-0472">Membrane</keyword>
<dbReference type="InterPro" id="IPR004329">
    <property type="entry name" value="CcmE"/>
</dbReference>
<dbReference type="Gene3D" id="2.40.50.140">
    <property type="entry name" value="Nucleic acid-binding proteins"/>
    <property type="match status" value="1"/>
</dbReference>
<dbReference type="SUPFAM" id="SSF82093">
    <property type="entry name" value="Heme chaperone CcmE"/>
    <property type="match status" value="1"/>
</dbReference>
<evidence type="ECO:0000256" key="1">
    <source>
        <dbReference type="ARBA" id="ARBA00004370"/>
    </source>
</evidence>